<evidence type="ECO:0000256" key="3">
    <source>
        <dbReference type="ARBA" id="ARBA00022741"/>
    </source>
</evidence>
<dbReference type="SMART" id="SM00129">
    <property type="entry name" value="KISc"/>
    <property type="match status" value="1"/>
</dbReference>
<dbReference type="Proteomes" id="UP000007798">
    <property type="component" value="Unassembled WGS sequence"/>
</dbReference>
<dbReference type="SMR" id="B4NER1"/>
<dbReference type="GO" id="GO:0003777">
    <property type="term" value="F:microtubule motor activity"/>
    <property type="evidence" value="ECO:0007669"/>
    <property type="project" value="InterPro"/>
</dbReference>
<keyword evidence="11" id="KW-1185">Reference proteome</keyword>
<keyword evidence="6" id="KW-0206">Cytoskeleton</keyword>
<dbReference type="Gene3D" id="1.10.150.280">
    <property type="entry name" value="AF1531-like domain"/>
    <property type="match status" value="1"/>
</dbReference>
<dbReference type="STRING" id="7260.B4NER1"/>
<dbReference type="SUPFAM" id="SSF47781">
    <property type="entry name" value="RuvA domain 2-like"/>
    <property type="match status" value="1"/>
</dbReference>
<sequence>MAANKLSAVRIAVKEAPITICGSGRVRSDESVVHYPPQCANSVAVGDNVFCFDFAFGPTVSQRDLYNTLIQPMVDKVMDGIDCTVLAYGQTGTGKSYTMGLAYSDFCDEQHLGIAPRCLKAILDSLSQEQENRIVSAQVFASFIEVYNEKAYELLGRQSTQICSRGQRFNGGIQMPIRNQDDLLNVLKVGTQNRHVRPTNMNQNSSRSHAILTIYVLRPNCSKSVRFNIVDLAGSEGVRRTGHEGIARQEGVYINHGLLSINKVLMSMSSGHAVIPYRDSTLTTMLQESINARSYFTLLACISPHTCDLAETNSTLHFAKGAKRLKQQHKRFAAATNTMPTDFRRPLPSSTAIKRPRLYNSNTSNNRGLSSFSSPPKRFKSTLVRTRSEMGLTPKAKEHTRQEFIRMRQQPILIDVSNSISNGIPLPTYEDYLDLKMKNEQLQRQLHLLTLEQGLRQASSVPSFECSSTLYSINEEELENKTPVMFTSSPTSVSGVAPISIISDITALDSTIVNAPVQEQISADETIRRPTSRRAIARKSNFITSNDASMQTRRRSQRIAMKTQSSQRSKELSGNILRLLNNGNEKELQQLPLIGPKTARSIILQRQRLGSFVNWKQIQSLPIWHGSTWNRFVAHNCLDID</sequence>
<evidence type="ECO:0000256" key="5">
    <source>
        <dbReference type="ARBA" id="ARBA00023054"/>
    </source>
</evidence>
<dbReference type="CDD" id="cd00106">
    <property type="entry name" value="KISc"/>
    <property type="match status" value="1"/>
</dbReference>
<keyword evidence="7" id="KW-0505">Motor protein</keyword>
<protein>
    <recommendedName>
        <fullName evidence="9">Kinesin motor domain-containing protein</fullName>
    </recommendedName>
</protein>
<evidence type="ECO:0000256" key="7">
    <source>
        <dbReference type="PROSITE-ProRule" id="PRU00283"/>
    </source>
</evidence>
<dbReference type="PANTHER" id="PTHR47969:SF15">
    <property type="entry name" value="CHROMOSOME-ASSOCIATED KINESIN KIF4A-RELATED"/>
    <property type="match status" value="1"/>
</dbReference>
<evidence type="ECO:0000256" key="8">
    <source>
        <dbReference type="SAM" id="MobiDB-lite"/>
    </source>
</evidence>
<dbReference type="InterPro" id="IPR036961">
    <property type="entry name" value="Kinesin_motor_dom_sf"/>
</dbReference>
<feature type="binding site" evidence="7">
    <location>
        <begin position="89"/>
        <end position="96"/>
    </location>
    <ligand>
        <name>ATP</name>
        <dbReference type="ChEBI" id="CHEBI:30616"/>
    </ligand>
</feature>
<organism evidence="10 11">
    <name type="scientific">Drosophila willistoni</name>
    <name type="common">Fruit fly</name>
    <dbReference type="NCBI Taxonomy" id="7260"/>
    <lineage>
        <taxon>Eukaryota</taxon>
        <taxon>Metazoa</taxon>
        <taxon>Ecdysozoa</taxon>
        <taxon>Arthropoda</taxon>
        <taxon>Hexapoda</taxon>
        <taxon>Insecta</taxon>
        <taxon>Pterygota</taxon>
        <taxon>Neoptera</taxon>
        <taxon>Endopterygota</taxon>
        <taxon>Diptera</taxon>
        <taxon>Brachycera</taxon>
        <taxon>Muscomorpha</taxon>
        <taxon>Ephydroidea</taxon>
        <taxon>Drosophilidae</taxon>
        <taxon>Drosophila</taxon>
        <taxon>Sophophora</taxon>
    </lineage>
</organism>
<feature type="region of interest" description="Disordered" evidence="8">
    <location>
        <begin position="357"/>
        <end position="378"/>
    </location>
</feature>
<dbReference type="Pfam" id="PF00225">
    <property type="entry name" value="Kinesin"/>
    <property type="match status" value="1"/>
</dbReference>
<dbReference type="PROSITE" id="PS50067">
    <property type="entry name" value="KINESIN_MOTOR_2"/>
    <property type="match status" value="1"/>
</dbReference>
<feature type="domain" description="Kinesin motor" evidence="9">
    <location>
        <begin position="8"/>
        <end position="325"/>
    </location>
</feature>
<evidence type="ECO:0000256" key="6">
    <source>
        <dbReference type="ARBA" id="ARBA00023212"/>
    </source>
</evidence>
<evidence type="ECO:0000256" key="1">
    <source>
        <dbReference type="ARBA" id="ARBA00004245"/>
    </source>
</evidence>
<evidence type="ECO:0000313" key="10">
    <source>
        <dbReference type="EMBL" id="EDW82230.2"/>
    </source>
</evidence>
<evidence type="ECO:0000256" key="2">
    <source>
        <dbReference type="ARBA" id="ARBA00022490"/>
    </source>
</evidence>
<dbReference type="GO" id="GO:0007052">
    <property type="term" value="P:mitotic spindle organization"/>
    <property type="evidence" value="ECO:0007669"/>
    <property type="project" value="TreeGrafter"/>
</dbReference>
<dbReference type="PANTHER" id="PTHR47969">
    <property type="entry name" value="CHROMOSOME-ASSOCIATED KINESIN KIF4A-RELATED"/>
    <property type="match status" value="1"/>
</dbReference>
<dbReference type="OrthoDB" id="6237065at2759"/>
<accession>B4NER1</accession>
<dbReference type="GO" id="GO:0007018">
    <property type="term" value="P:microtubule-based movement"/>
    <property type="evidence" value="ECO:0007669"/>
    <property type="project" value="InterPro"/>
</dbReference>
<comment type="subcellular location">
    <subcellularLocation>
        <location evidence="1">Cytoplasm</location>
        <location evidence="1">Cytoskeleton</location>
    </subcellularLocation>
</comment>
<evidence type="ECO:0000256" key="4">
    <source>
        <dbReference type="ARBA" id="ARBA00022840"/>
    </source>
</evidence>
<evidence type="ECO:0000259" key="9">
    <source>
        <dbReference type="PROSITE" id="PS50067"/>
    </source>
</evidence>
<proteinExistence type="inferred from homology"/>
<dbReference type="PRINTS" id="PR00380">
    <property type="entry name" value="KINESINHEAVY"/>
</dbReference>
<dbReference type="KEGG" id="dwi:6649231"/>
<dbReference type="GO" id="GO:0051231">
    <property type="term" value="P:spindle elongation"/>
    <property type="evidence" value="ECO:0007669"/>
    <property type="project" value="TreeGrafter"/>
</dbReference>
<dbReference type="InParanoid" id="B4NER1"/>
<dbReference type="AlphaFoldDB" id="B4NER1"/>
<dbReference type="GO" id="GO:0005875">
    <property type="term" value="C:microtubule associated complex"/>
    <property type="evidence" value="ECO:0007669"/>
    <property type="project" value="TreeGrafter"/>
</dbReference>
<evidence type="ECO:0000313" key="11">
    <source>
        <dbReference type="Proteomes" id="UP000007798"/>
    </source>
</evidence>
<keyword evidence="3 7" id="KW-0547">Nucleotide-binding</keyword>
<dbReference type="GO" id="GO:0008017">
    <property type="term" value="F:microtubule binding"/>
    <property type="evidence" value="ECO:0007669"/>
    <property type="project" value="InterPro"/>
</dbReference>
<dbReference type="InterPro" id="IPR001752">
    <property type="entry name" value="Kinesin_motor_dom"/>
</dbReference>
<comment type="similarity">
    <text evidence="7">Belongs to the TRAFAC class myosin-kinesin ATPase superfamily. Kinesin family.</text>
</comment>
<keyword evidence="5" id="KW-0175">Coiled coil</keyword>
<feature type="compositionally biased region" description="Polar residues" evidence="8">
    <location>
        <begin position="359"/>
        <end position="369"/>
    </location>
</feature>
<reference evidence="10 11" key="1">
    <citation type="journal article" date="2007" name="Nature">
        <title>Evolution of genes and genomes on the Drosophila phylogeny.</title>
        <authorList>
            <consortium name="Drosophila 12 Genomes Consortium"/>
            <person name="Clark A.G."/>
            <person name="Eisen M.B."/>
            <person name="Smith D.R."/>
            <person name="Bergman C.M."/>
            <person name="Oliver B."/>
            <person name="Markow T.A."/>
            <person name="Kaufman T.C."/>
            <person name="Kellis M."/>
            <person name="Gelbart W."/>
            <person name="Iyer V.N."/>
            <person name="Pollard D.A."/>
            <person name="Sackton T.B."/>
            <person name="Larracuente A.M."/>
            <person name="Singh N.D."/>
            <person name="Abad J.P."/>
            <person name="Abt D.N."/>
            <person name="Adryan B."/>
            <person name="Aguade M."/>
            <person name="Akashi H."/>
            <person name="Anderson W.W."/>
            <person name="Aquadro C.F."/>
            <person name="Ardell D.H."/>
            <person name="Arguello R."/>
            <person name="Artieri C.G."/>
            <person name="Barbash D.A."/>
            <person name="Barker D."/>
            <person name="Barsanti P."/>
            <person name="Batterham P."/>
            <person name="Batzoglou S."/>
            <person name="Begun D."/>
            <person name="Bhutkar A."/>
            <person name="Blanco E."/>
            <person name="Bosak S.A."/>
            <person name="Bradley R.K."/>
            <person name="Brand A.D."/>
            <person name="Brent M.R."/>
            <person name="Brooks A.N."/>
            <person name="Brown R.H."/>
            <person name="Butlin R.K."/>
            <person name="Caggese C."/>
            <person name="Calvi B.R."/>
            <person name="Bernardo de Carvalho A."/>
            <person name="Caspi A."/>
            <person name="Castrezana S."/>
            <person name="Celniker S.E."/>
            <person name="Chang J.L."/>
            <person name="Chapple C."/>
            <person name="Chatterji S."/>
            <person name="Chinwalla A."/>
            <person name="Civetta A."/>
            <person name="Clifton S.W."/>
            <person name="Comeron J.M."/>
            <person name="Costello J.C."/>
            <person name="Coyne J.A."/>
            <person name="Daub J."/>
            <person name="David R.G."/>
            <person name="Delcher A.L."/>
            <person name="Delehaunty K."/>
            <person name="Do C.B."/>
            <person name="Ebling H."/>
            <person name="Edwards K."/>
            <person name="Eickbush T."/>
            <person name="Evans J.D."/>
            <person name="Filipski A."/>
            <person name="Findeiss S."/>
            <person name="Freyhult E."/>
            <person name="Fulton L."/>
            <person name="Fulton R."/>
            <person name="Garcia A.C."/>
            <person name="Gardiner A."/>
            <person name="Garfield D.A."/>
            <person name="Garvin B.E."/>
            <person name="Gibson G."/>
            <person name="Gilbert D."/>
            <person name="Gnerre S."/>
            <person name="Godfrey J."/>
            <person name="Good R."/>
            <person name="Gotea V."/>
            <person name="Gravely B."/>
            <person name="Greenberg A.J."/>
            <person name="Griffiths-Jones S."/>
            <person name="Gross S."/>
            <person name="Guigo R."/>
            <person name="Gustafson E.A."/>
            <person name="Haerty W."/>
            <person name="Hahn M.W."/>
            <person name="Halligan D.L."/>
            <person name="Halpern A.L."/>
            <person name="Halter G.M."/>
            <person name="Han M.V."/>
            <person name="Heger A."/>
            <person name="Hillier L."/>
            <person name="Hinrichs A.S."/>
            <person name="Holmes I."/>
            <person name="Hoskins R.A."/>
            <person name="Hubisz M.J."/>
            <person name="Hultmark D."/>
            <person name="Huntley M.A."/>
            <person name="Jaffe D.B."/>
            <person name="Jagadeeshan S."/>
            <person name="Jeck W.R."/>
            <person name="Johnson J."/>
            <person name="Jones C.D."/>
            <person name="Jordan W.C."/>
            <person name="Karpen G.H."/>
            <person name="Kataoka E."/>
            <person name="Keightley P.D."/>
            <person name="Kheradpour P."/>
            <person name="Kirkness E.F."/>
            <person name="Koerich L.B."/>
            <person name="Kristiansen K."/>
            <person name="Kudrna D."/>
            <person name="Kulathinal R.J."/>
            <person name="Kumar S."/>
            <person name="Kwok R."/>
            <person name="Lander E."/>
            <person name="Langley C.H."/>
            <person name="Lapoint R."/>
            <person name="Lazzaro B.P."/>
            <person name="Lee S.J."/>
            <person name="Levesque L."/>
            <person name="Li R."/>
            <person name="Lin C.F."/>
            <person name="Lin M.F."/>
            <person name="Lindblad-Toh K."/>
            <person name="Llopart A."/>
            <person name="Long M."/>
            <person name="Low L."/>
            <person name="Lozovsky E."/>
            <person name="Lu J."/>
            <person name="Luo M."/>
            <person name="Machado C.A."/>
            <person name="Makalowski W."/>
            <person name="Marzo M."/>
            <person name="Matsuda M."/>
            <person name="Matzkin L."/>
            <person name="McAllister B."/>
            <person name="McBride C.S."/>
            <person name="McKernan B."/>
            <person name="McKernan K."/>
            <person name="Mendez-Lago M."/>
            <person name="Minx P."/>
            <person name="Mollenhauer M.U."/>
            <person name="Montooth K."/>
            <person name="Mount S.M."/>
            <person name="Mu X."/>
            <person name="Myers E."/>
            <person name="Negre B."/>
            <person name="Newfeld S."/>
            <person name="Nielsen R."/>
            <person name="Noor M.A."/>
            <person name="O'Grady P."/>
            <person name="Pachter L."/>
            <person name="Papaceit M."/>
            <person name="Parisi M.J."/>
            <person name="Parisi M."/>
            <person name="Parts L."/>
            <person name="Pedersen J.S."/>
            <person name="Pesole G."/>
            <person name="Phillippy A.M."/>
            <person name="Ponting C.P."/>
            <person name="Pop M."/>
            <person name="Porcelli D."/>
            <person name="Powell J.R."/>
            <person name="Prohaska S."/>
            <person name="Pruitt K."/>
            <person name="Puig M."/>
            <person name="Quesneville H."/>
            <person name="Ram K.R."/>
            <person name="Rand D."/>
            <person name="Rasmussen M.D."/>
            <person name="Reed L.K."/>
            <person name="Reenan R."/>
            <person name="Reily A."/>
            <person name="Remington K.A."/>
            <person name="Rieger T.T."/>
            <person name="Ritchie M.G."/>
            <person name="Robin C."/>
            <person name="Rogers Y.H."/>
            <person name="Rohde C."/>
            <person name="Rozas J."/>
            <person name="Rubenfield M.J."/>
            <person name="Ruiz A."/>
            <person name="Russo S."/>
            <person name="Salzberg S.L."/>
            <person name="Sanchez-Gracia A."/>
            <person name="Saranga D.J."/>
            <person name="Sato H."/>
            <person name="Schaeffer S.W."/>
            <person name="Schatz M.C."/>
            <person name="Schlenke T."/>
            <person name="Schwartz R."/>
            <person name="Segarra C."/>
            <person name="Singh R.S."/>
            <person name="Sirot L."/>
            <person name="Sirota M."/>
            <person name="Sisneros N.B."/>
            <person name="Smith C.D."/>
            <person name="Smith T.F."/>
            <person name="Spieth J."/>
            <person name="Stage D.E."/>
            <person name="Stark A."/>
            <person name="Stephan W."/>
            <person name="Strausberg R.L."/>
            <person name="Strempel S."/>
            <person name="Sturgill D."/>
            <person name="Sutton G."/>
            <person name="Sutton G.G."/>
            <person name="Tao W."/>
            <person name="Teichmann S."/>
            <person name="Tobari Y.N."/>
            <person name="Tomimura Y."/>
            <person name="Tsolas J.M."/>
            <person name="Valente V.L."/>
            <person name="Venter E."/>
            <person name="Venter J.C."/>
            <person name="Vicario S."/>
            <person name="Vieira F.G."/>
            <person name="Vilella A.J."/>
            <person name="Villasante A."/>
            <person name="Walenz B."/>
            <person name="Wang J."/>
            <person name="Wasserman M."/>
            <person name="Watts T."/>
            <person name="Wilson D."/>
            <person name="Wilson R.K."/>
            <person name="Wing R.A."/>
            <person name="Wolfner M.F."/>
            <person name="Wong A."/>
            <person name="Wong G.K."/>
            <person name="Wu C.I."/>
            <person name="Wu G."/>
            <person name="Yamamoto D."/>
            <person name="Yang H.P."/>
            <person name="Yang S.P."/>
            <person name="Yorke J.A."/>
            <person name="Yoshida K."/>
            <person name="Zdobnov E."/>
            <person name="Zhang P."/>
            <person name="Zhang Y."/>
            <person name="Zimin A.V."/>
            <person name="Baldwin J."/>
            <person name="Abdouelleil A."/>
            <person name="Abdulkadir J."/>
            <person name="Abebe A."/>
            <person name="Abera B."/>
            <person name="Abreu J."/>
            <person name="Acer S.C."/>
            <person name="Aftuck L."/>
            <person name="Alexander A."/>
            <person name="An P."/>
            <person name="Anderson E."/>
            <person name="Anderson S."/>
            <person name="Arachi H."/>
            <person name="Azer M."/>
            <person name="Bachantsang P."/>
            <person name="Barry A."/>
            <person name="Bayul T."/>
            <person name="Berlin A."/>
            <person name="Bessette D."/>
            <person name="Bloom T."/>
            <person name="Blye J."/>
            <person name="Boguslavskiy L."/>
            <person name="Bonnet C."/>
            <person name="Boukhgalter B."/>
            <person name="Bourzgui I."/>
            <person name="Brown A."/>
            <person name="Cahill P."/>
            <person name="Channer S."/>
            <person name="Cheshatsang Y."/>
            <person name="Chuda L."/>
            <person name="Citroen M."/>
            <person name="Collymore A."/>
            <person name="Cooke P."/>
            <person name="Costello M."/>
            <person name="D'Aco K."/>
            <person name="Daza R."/>
            <person name="De Haan G."/>
            <person name="DeGray S."/>
            <person name="DeMaso C."/>
            <person name="Dhargay N."/>
            <person name="Dooley K."/>
            <person name="Dooley E."/>
            <person name="Doricent M."/>
            <person name="Dorje P."/>
            <person name="Dorjee K."/>
            <person name="Dupes A."/>
            <person name="Elong R."/>
            <person name="Falk J."/>
            <person name="Farina A."/>
            <person name="Faro S."/>
            <person name="Ferguson D."/>
            <person name="Fisher S."/>
            <person name="Foley C.D."/>
            <person name="Franke A."/>
            <person name="Friedrich D."/>
            <person name="Gadbois L."/>
            <person name="Gearin G."/>
            <person name="Gearin C.R."/>
            <person name="Giannoukos G."/>
            <person name="Goode T."/>
            <person name="Graham J."/>
            <person name="Grandbois E."/>
            <person name="Grewal S."/>
            <person name="Gyaltsen K."/>
            <person name="Hafez N."/>
            <person name="Hagos B."/>
            <person name="Hall J."/>
            <person name="Henson C."/>
            <person name="Hollinger A."/>
            <person name="Honan T."/>
            <person name="Huard M.D."/>
            <person name="Hughes L."/>
            <person name="Hurhula B."/>
            <person name="Husby M.E."/>
            <person name="Kamat A."/>
            <person name="Kanga B."/>
            <person name="Kashin S."/>
            <person name="Khazanovich D."/>
            <person name="Kisner P."/>
            <person name="Lance K."/>
            <person name="Lara M."/>
            <person name="Lee W."/>
            <person name="Lennon N."/>
            <person name="Letendre F."/>
            <person name="LeVine R."/>
            <person name="Lipovsky A."/>
            <person name="Liu X."/>
            <person name="Liu J."/>
            <person name="Liu S."/>
            <person name="Lokyitsang T."/>
            <person name="Lokyitsang Y."/>
            <person name="Lubonja R."/>
            <person name="Lui A."/>
            <person name="MacDonald P."/>
            <person name="Magnisalis V."/>
            <person name="Maru K."/>
            <person name="Matthews C."/>
            <person name="McCusker W."/>
            <person name="McDonough S."/>
            <person name="Mehta T."/>
            <person name="Meldrim J."/>
            <person name="Meneus L."/>
            <person name="Mihai O."/>
            <person name="Mihalev A."/>
            <person name="Mihova T."/>
            <person name="Mittelman R."/>
            <person name="Mlenga V."/>
            <person name="Montmayeur A."/>
            <person name="Mulrain L."/>
            <person name="Navidi A."/>
            <person name="Naylor J."/>
            <person name="Negash T."/>
            <person name="Nguyen T."/>
            <person name="Nguyen N."/>
            <person name="Nicol R."/>
            <person name="Norbu C."/>
            <person name="Norbu N."/>
            <person name="Novod N."/>
            <person name="O'Neill B."/>
            <person name="Osman S."/>
            <person name="Markiewicz E."/>
            <person name="Oyono O.L."/>
            <person name="Patti C."/>
            <person name="Phunkhang P."/>
            <person name="Pierre F."/>
            <person name="Priest M."/>
            <person name="Raghuraman S."/>
            <person name="Rege F."/>
            <person name="Reyes R."/>
            <person name="Rise C."/>
            <person name="Rogov P."/>
            <person name="Ross K."/>
            <person name="Ryan E."/>
            <person name="Settipalli S."/>
            <person name="Shea T."/>
            <person name="Sherpa N."/>
            <person name="Shi L."/>
            <person name="Shih D."/>
            <person name="Sparrow T."/>
            <person name="Spaulding J."/>
            <person name="Stalker J."/>
            <person name="Stange-Thomann N."/>
            <person name="Stavropoulos S."/>
            <person name="Stone C."/>
            <person name="Strader C."/>
            <person name="Tesfaye S."/>
            <person name="Thomson T."/>
            <person name="Thoulutsang Y."/>
            <person name="Thoulutsang D."/>
            <person name="Topham K."/>
            <person name="Topping I."/>
            <person name="Tsamla T."/>
            <person name="Vassiliev H."/>
            <person name="Vo A."/>
            <person name="Wangchuk T."/>
            <person name="Wangdi T."/>
            <person name="Weiand M."/>
            <person name="Wilkinson J."/>
            <person name="Wilson A."/>
            <person name="Yadav S."/>
            <person name="Young G."/>
            <person name="Yu Q."/>
            <person name="Zembek L."/>
            <person name="Zhong D."/>
            <person name="Zimmer A."/>
            <person name="Zwirko Z."/>
            <person name="Jaffe D.B."/>
            <person name="Alvarez P."/>
            <person name="Brockman W."/>
            <person name="Butler J."/>
            <person name="Chin C."/>
            <person name="Gnerre S."/>
            <person name="Grabherr M."/>
            <person name="Kleber M."/>
            <person name="Mauceli E."/>
            <person name="MacCallum I."/>
        </authorList>
    </citation>
    <scope>NUCLEOTIDE SEQUENCE [LARGE SCALE GENOMIC DNA]</scope>
    <source>
        <strain evidence="11">Tucson 14030-0811.24</strain>
    </source>
</reference>
<dbReference type="SUPFAM" id="SSF52540">
    <property type="entry name" value="P-loop containing nucleoside triphosphate hydrolases"/>
    <property type="match status" value="1"/>
</dbReference>
<dbReference type="InterPro" id="IPR010994">
    <property type="entry name" value="RuvA_2-like"/>
</dbReference>
<keyword evidence="2" id="KW-0963">Cytoplasm</keyword>
<dbReference type="HOGENOM" id="CLU_001485_2_0_1"/>
<dbReference type="InterPro" id="IPR027640">
    <property type="entry name" value="Kinesin-like_fam"/>
</dbReference>
<name>B4NER1_DROWI</name>
<keyword evidence="4 7" id="KW-0067">ATP-binding</keyword>
<dbReference type="EMBL" id="CH964239">
    <property type="protein sequence ID" value="EDW82230.2"/>
    <property type="molecule type" value="Genomic_DNA"/>
</dbReference>
<dbReference type="InterPro" id="IPR027417">
    <property type="entry name" value="P-loop_NTPase"/>
</dbReference>
<dbReference type="eggNOG" id="KOG0244">
    <property type="taxonomic scope" value="Eukaryota"/>
</dbReference>
<dbReference type="FunCoup" id="B4NER1">
    <property type="interactions" value="85"/>
</dbReference>
<gene>
    <name evidence="10" type="primary">Dwil\GK25234</name>
    <name evidence="10" type="ORF">Dwil_GK25234</name>
</gene>
<dbReference type="GO" id="GO:0005524">
    <property type="term" value="F:ATP binding"/>
    <property type="evidence" value="ECO:0007669"/>
    <property type="project" value="UniProtKB-UniRule"/>
</dbReference>
<dbReference type="Gene3D" id="3.40.850.10">
    <property type="entry name" value="Kinesin motor domain"/>
    <property type="match status" value="1"/>
</dbReference>